<reference evidence="4 5" key="1">
    <citation type="submission" date="2019-01" db="EMBL/GenBank/DDBJ databases">
        <authorList>
            <person name="Chen W.-M."/>
        </authorList>
    </citation>
    <scope>NUCLEOTIDE SEQUENCE [LARGE SCALE GENOMIC DNA]</scope>
    <source>
        <strain evidence="4 5">YBJ-36</strain>
    </source>
</reference>
<proteinExistence type="predicted"/>
<dbReference type="AlphaFoldDB" id="A0A437MLK9"/>
<dbReference type="InterPro" id="IPR032812">
    <property type="entry name" value="SbsA_Ig"/>
</dbReference>
<keyword evidence="5" id="KW-1185">Reference proteome</keyword>
<evidence type="ECO:0000259" key="2">
    <source>
        <dbReference type="Pfam" id="PF10091"/>
    </source>
</evidence>
<evidence type="ECO:0000313" key="4">
    <source>
        <dbReference type="EMBL" id="RVT98531.1"/>
    </source>
</evidence>
<dbReference type="Pfam" id="PF10091">
    <property type="entry name" value="Glycoamylase"/>
    <property type="match status" value="1"/>
</dbReference>
<dbReference type="EMBL" id="SACK01000008">
    <property type="protein sequence ID" value="RVT98531.1"/>
    <property type="molecule type" value="Genomic_DNA"/>
</dbReference>
<evidence type="ECO:0000313" key="5">
    <source>
        <dbReference type="Proteomes" id="UP000282759"/>
    </source>
</evidence>
<dbReference type="Proteomes" id="UP000282759">
    <property type="component" value="Unassembled WGS sequence"/>
</dbReference>
<comment type="caution">
    <text evidence="4">The sequence shown here is derived from an EMBL/GenBank/DDBJ whole genome shotgun (WGS) entry which is preliminary data.</text>
</comment>
<sequence length="559" mass="61712">MTTFKKILFYSVILFTCVSCSKSKDSNVEPNPDPVIPASFSFSALKVNGTSAGFTYKGINTSPEIKISFSEALNKITVANTVTLKTQGGTNVAYDATYEDGDKTIVIKPSEPLQNLTRYNVAVSTNLKSVKDSKLQTGVTVQLLTEVDPVNKFPEISDDELLTLVQRQTFKYFWDFGHPTSGMARERNTSGDIVTTGGSGFGIMGIVAGINRGFISRTQGLERLQKIVGFLKTADKFHGAFPHWLNGNTGRVQPFSDKDNGADLVETGFLMEGLLTARQYFNGAGAAETTLRNDINELWNGVEWHWFRRGNQNVLYWHWSPNFNWDMNMPIKGWNEALIVYVLAASSNTHAIPKAVYDEGWAGNGTIKNGATFYGTQLPLGPAQGGPLFFEHYSFLGLNPNGLSDAYANYETQTKAHTLINRAYSVANPKGYYGYSENCWGLTASDINGGYTASSPTNDVGVIAPTAALSSMPYTPEESMKALKFFYYKLGDKLWGEYGFYDAFSLEQPWFANSYLAIDQGPILVMIENYRSKLLWNLFMSAPEVKKGLKDMGFSGPGI</sequence>
<dbReference type="InterPro" id="IPR014755">
    <property type="entry name" value="Cu-Rt/internalin_Ig-like"/>
</dbReference>
<evidence type="ECO:0000259" key="3">
    <source>
        <dbReference type="Pfam" id="PF13205"/>
    </source>
</evidence>
<protein>
    <submittedName>
        <fullName evidence="4">Beta-glucosidase</fullName>
    </submittedName>
</protein>
<gene>
    <name evidence="4" type="ORF">EOD41_16165</name>
</gene>
<keyword evidence="1" id="KW-0732">Signal</keyword>
<organism evidence="4 5">
    <name type="scientific">Mucilaginibacter limnophilus</name>
    <dbReference type="NCBI Taxonomy" id="1932778"/>
    <lineage>
        <taxon>Bacteria</taxon>
        <taxon>Pseudomonadati</taxon>
        <taxon>Bacteroidota</taxon>
        <taxon>Sphingobacteriia</taxon>
        <taxon>Sphingobacteriales</taxon>
        <taxon>Sphingobacteriaceae</taxon>
        <taxon>Mucilaginibacter</taxon>
    </lineage>
</organism>
<dbReference type="Gene3D" id="1.50.10.140">
    <property type="match status" value="1"/>
</dbReference>
<accession>A0A437MLK9</accession>
<evidence type="ECO:0000256" key="1">
    <source>
        <dbReference type="ARBA" id="ARBA00022729"/>
    </source>
</evidence>
<dbReference type="OrthoDB" id="5937621at2"/>
<dbReference type="Pfam" id="PF13205">
    <property type="entry name" value="Big_5"/>
    <property type="match status" value="1"/>
</dbReference>
<feature type="domain" description="Glycoamylase-like" evidence="2">
    <location>
        <begin position="329"/>
        <end position="542"/>
    </location>
</feature>
<feature type="domain" description="SbsA Ig-like" evidence="3">
    <location>
        <begin position="46"/>
        <end position="134"/>
    </location>
</feature>
<dbReference type="Gene3D" id="2.60.40.1220">
    <property type="match status" value="1"/>
</dbReference>
<name>A0A437MLK9_9SPHI</name>
<dbReference type="InterPro" id="IPR019282">
    <property type="entry name" value="Glycoamylase-like_cons_dom"/>
</dbReference>